<feature type="region of interest" description="Disordered" evidence="6">
    <location>
        <begin position="608"/>
        <end position="635"/>
    </location>
</feature>
<evidence type="ECO:0000256" key="3">
    <source>
        <dbReference type="ARBA" id="ARBA00022490"/>
    </source>
</evidence>
<evidence type="ECO:0000256" key="4">
    <source>
        <dbReference type="ARBA" id="ARBA00022737"/>
    </source>
</evidence>
<gene>
    <name evidence="8" type="ORF">CCH79_00000024</name>
</gene>
<evidence type="ECO:0000313" key="8">
    <source>
        <dbReference type="EMBL" id="PWA27638.1"/>
    </source>
</evidence>
<evidence type="ECO:0000256" key="1">
    <source>
        <dbReference type="ARBA" id="ARBA00004316"/>
    </source>
</evidence>
<feature type="region of interest" description="Disordered" evidence="6">
    <location>
        <begin position="461"/>
        <end position="491"/>
    </location>
</feature>
<reference evidence="8 9" key="1">
    <citation type="journal article" date="2018" name="G3 (Bethesda)">
        <title>A High-Quality Reference Genome for the Invasive Mosquitofish Gambusia affinis Using a Chicago Library.</title>
        <authorList>
            <person name="Hoffberg S.L."/>
            <person name="Troendle N.J."/>
            <person name="Glenn T.C."/>
            <person name="Mahmud O."/>
            <person name="Louha S."/>
            <person name="Chalopin D."/>
            <person name="Bennetzen J.L."/>
            <person name="Mauricio R."/>
        </authorList>
    </citation>
    <scope>NUCLEOTIDE SEQUENCE [LARGE SCALE GENOMIC DNA]</scope>
    <source>
        <strain evidence="8">NE01/NJP1002.9</strain>
        <tissue evidence="8">Muscle</tissue>
    </source>
</reference>
<keyword evidence="5" id="KW-0966">Cell projection</keyword>
<feature type="compositionally biased region" description="Acidic residues" evidence="6">
    <location>
        <begin position="980"/>
        <end position="989"/>
    </location>
</feature>
<feature type="region of interest" description="Disordered" evidence="6">
    <location>
        <begin position="701"/>
        <end position="1146"/>
    </location>
</feature>
<feature type="compositionally biased region" description="Basic and acidic residues" evidence="6">
    <location>
        <begin position="812"/>
        <end position="821"/>
    </location>
</feature>
<feature type="compositionally biased region" description="Basic residues" evidence="6">
    <location>
        <begin position="762"/>
        <end position="774"/>
    </location>
</feature>
<evidence type="ECO:0000259" key="7">
    <source>
        <dbReference type="PROSITE" id="PS50309"/>
    </source>
</evidence>
<feature type="compositionally biased region" description="Polar residues" evidence="6">
    <location>
        <begin position="943"/>
        <end position="960"/>
    </location>
</feature>
<keyword evidence="3" id="KW-0963">Cytoplasm</keyword>
<evidence type="ECO:0000313" key="9">
    <source>
        <dbReference type="Proteomes" id="UP000250572"/>
    </source>
</evidence>
<organism evidence="8 9">
    <name type="scientific">Gambusia affinis</name>
    <name type="common">Western mosquitofish</name>
    <name type="synonym">Heterandria affinis</name>
    <dbReference type="NCBI Taxonomy" id="33528"/>
    <lineage>
        <taxon>Eukaryota</taxon>
        <taxon>Metazoa</taxon>
        <taxon>Chordata</taxon>
        <taxon>Craniata</taxon>
        <taxon>Vertebrata</taxon>
        <taxon>Euteleostomi</taxon>
        <taxon>Actinopterygii</taxon>
        <taxon>Neopterygii</taxon>
        <taxon>Teleostei</taxon>
        <taxon>Neoteleostei</taxon>
        <taxon>Acanthomorphata</taxon>
        <taxon>Ovalentaria</taxon>
        <taxon>Atherinomorphae</taxon>
        <taxon>Cyprinodontiformes</taxon>
        <taxon>Poeciliidae</taxon>
        <taxon>Poeciliinae</taxon>
        <taxon>Gambusia</taxon>
    </lineage>
</organism>
<dbReference type="GO" id="GO:0035082">
    <property type="term" value="P:axoneme assembly"/>
    <property type="evidence" value="ECO:0007669"/>
    <property type="project" value="TreeGrafter"/>
</dbReference>
<dbReference type="Gene3D" id="3.10.20.230">
    <property type="entry name" value="Doublecortin domain"/>
    <property type="match status" value="1"/>
</dbReference>
<dbReference type="PANTHER" id="PTHR23005">
    <property type="entry name" value="RETINITIS PIGMENTOSA 1 PROTEIN"/>
    <property type="match status" value="1"/>
</dbReference>
<dbReference type="EMBL" id="NHOQ01001000">
    <property type="protein sequence ID" value="PWA27638.1"/>
    <property type="molecule type" value="Genomic_DNA"/>
</dbReference>
<feature type="compositionally biased region" description="Low complexity" evidence="6">
    <location>
        <begin position="822"/>
        <end position="840"/>
    </location>
</feature>
<feature type="domain" description="Doublecortin" evidence="7">
    <location>
        <begin position="336"/>
        <end position="415"/>
    </location>
</feature>
<dbReference type="InterPro" id="IPR036572">
    <property type="entry name" value="Doublecortin_dom_sf"/>
</dbReference>
<sequence>MFGPGGVFGGRRVSCRTKNGPDSSRDRCHVAADVQGTQMGTPGKLGGRCKRPRASHPNLRCECGSRTGCGTCSEQIQASSESTEGGQHMAANPGECYEQIGTDPCSYYNYCWSHLYHTTKHKINKKRLVGQLVRMAERSKALRSGRSLPWRRGQANVCRKAFGRDGSLILLENLANSLFLSEKETITKAACENHAKYPSEFIKPPSPALLTSQTQSSTSRYAKMSHRKCSFHCFNAVGGEGSHKSSHSLDHHTTRLPKIPQHGMGAYHELYQECGLCSACRHAHTLDDVENQLLPFYHAHPPYHHQLPHQYVLSGPSRHEETHSAYDCHLHHQNNKKIVLVKNSDPSFRKTIILHRRGLRSFGLFLEEVSELMQYHIRKLYTQEGCKIDSVQSLLQCPGVLVCVGREPSHPLVMEDFEKTSSCKLPKLSGKLCPTERTDGNERLTAKTNIILPNLGVDKRATKHSVSSDKSVPDGRNSPDFVNSCPPSGNRVREDDIEKRVCVNKDGSLSMEMKVCFRLPNDETLHWSTTVKKTAEQTYDHIKAHNDPNLAKISDVNCSESEIMSADEAYFTQCYQGHKEKPLCPYSCSHCQGHETWKNLPGAHGARRCSHTSSSSASSRTVVSRKTVIEKQTMSRSSEELADQVVETCIMESIEAAEMVEFCTIQRERCSPKCNVKLSTMENGETTGLYKFPKNVDLKTAQESNQKKEEEPGSATCAGDVDDGSFSQICNPDRKETNGSDVLDSGLPFPNPPQVPKDKASKTSKKRSKPKTSKPSHICHCGEPEGVQIKPKEKNTAKDLEDDVSTEGFQAYDDKEKKERMSSSLSVKSFKSIKSFKAPSPQHQPEDDVEEQAEDDSELRTQSSLSALSSVSAELKNIVQEESEEEDNQVTAEENEDYSAISRKYNGSRTPEDKTEENIEDNQVEGGTRSSLISAASGKSILKSVSPTSRTSVRATSPLSAKSRESKTPELYDTKKADIEENNNTEDDSEQRPQSKLSVKSEKSVKSTARSFETPNGDNSDETMQDRAESCTSIKTSCSNESERLIGSKAFGQANEVVDEYEKRKETASNTLTAELVKSLSTESEKSVKSSGSNTDGVTAEDYVAESDSIAERAGSHVSDRSAKSKSSTKSKRSTGGDLGFEHYTQ</sequence>
<dbReference type="Proteomes" id="UP000250572">
    <property type="component" value="Unassembled WGS sequence"/>
</dbReference>
<protein>
    <recommendedName>
        <fullName evidence="7">Doublecortin domain-containing protein</fullName>
    </recommendedName>
</protein>
<dbReference type="Pfam" id="PF03607">
    <property type="entry name" value="DCX"/>
    <property type="match status" value="1"/>
</dbReference>
<feature type="compositionally biased region" description="Basic and acidic residues" evidence="6">
    <location>
        <begin position="962"/>
        <end position="979"/>
    </location>
</feature>
<feature type="compositionally biased region" description="Acidic residues" evidence="6">
    <location>
        <begin position="847"/>
        <end position="857"/>
    </location>
</feature>
<feature type="compositionally biased region" description="Polar residues" evidence="6">
    <location>
        <begin position="1008"/>
        <end position="1018"/>
    </location>
</feature>
<feature type="compositionally biased region" description="Polar residues" evidence="6">
    <location>
        <begin position="1030"/>
        <end position="1040"/>
    </location>
</feature>
<proteinExistence type="predicted"/>
<evidence type="ECO:0000256" key="6">
    <source>
        <dbReference type="SAM" id="MobiDB-lite"/>
    </source>
</evidence>
<dbReference type="GO" id="GO:0060041">
    <property type="term" value="P:retina development in camera-type eye"/>
    <property type="evidence" value="ECO:0007669"/>
    <property type="project" value="TreeGrafter"/>
</dbReference>
<feature type="compositionally biased region" description="Basic and acidic residues" evidence="6">
    <location>
        <begin position="790"/>
        <end position="799"/>
    </location>
</feature>
<evidence type="ECO:0000256" key="2">
    <source>
        <dbReference type="ARBA" id="ARBA00004496"/>
    </source>
</evidence>
<feature type="compositionally biased region" description="Low complexity" evidence="6">
    <location>
        <begin position="863"/>
        <end position="873"/>
    </location>
</feature>
<comment type="subcellular location">
    <subcellularLocation>
        <location evidence="1">Cell projection</location>
    </subcellularLocation>
    <subcellularLocation>
        <location evidence="2">Cytoplasm</location>
    </subcellularLocation>
</comment>
<dbReference type="SMART" id="SM00537">
    <property type="entry name" value="DCX"/>
    <property type="match status" value="1"/>
</dbReference>
<keyword evidence="4" id="KW-0677">Repeat</keyword>
<comment type="caution">
    <text evidence="8">The sequence shown here is derived from an EMBL/GenBank/DDBJ whole genome shotgun (WGS) entry which is preliminary data.</text>
</comment>
<accession>A0A315VVP5</accession>
<dbReference type="InterPro" id="IPR003533">
    <property type="entry name" value="Doublecortin_dom"/>
</dbReference>
<dbReference type="SUPFAM" id="SSF89837">
    <property type="entry name" value="Doublecortin (DC)"/>
    <property type="match status" value="1"/>
</dbReference>
<name>A0A315VVP5_GAMAF</name>
<dbReference type="PROSITE" id="PS50309">
    <property type="entry name" value="DC"/>
    <property type="match status" value="1"/>
</dbReference>
<feature type="compositionally biased region" description="Basic and acidic residues" evidence="6">
    <location>
        <begin position="1110"/>
        <end position="1123"/>
    </location>
</feature>
<feature type="region of interest" description="Disordered" evidence="6">
    <location>
        <begin position="1"/>
        <end position="27"/>
    </location>
</feature>
<evidence type="ECO:0000256" key="5">
    <source>
        <dbReference type="ARBA" id="ARBA00023273"/>
    </source>
</evidence>
<feature type="compositionally biased region" description="Acidic residues" evidence="6">
    <location>
        <begin position="881"/>
        <end position="897"/>
    </location>
</feature>
<keyword evidence="9" id="KW-1185">Reference proteome</keyword>
<dbReference type="GO" id="GO:0005930">
    <property type="term" value="C:axoneme"/>
    <property type="evidence" value="ECO:0007669"/>
    <property type="project" value="TreeGrafter"/>
</dbReference>
<feature type="compositionally biased region" description="Low complexity" evidence="6">
    <location>
        <begin position="611"/>
        <end position="626"/>
    </location>
</feature>
<dbReference type="AlphaFoldDB" id="A0A315VVP5"/>
<dbReference type="PANTHER" id="PTHR23005:SF3">
    <property type="entry name" value="RETINITIS PIGMENTOSA 1-LIKE 1 PROTEIN"/>
    <property type="match status" value="1"/>
</dbReference>
<dbReference type="GO" id="GO:0042461">
    <property type="term" value="P:photoreceptor cell development"/>
    <property type="evidence" value="ECO:0007669"/>
    <property type="project" value="TreeGrafter"/>
</dbReference>
<dbReference type="GO" id="GO:0035556">
    <property type="term" value="P:intracellular signal transduction"/>
    <property type="evidence" value="ECO:0007669"/>
    <property type="project" value="InterPro"/>
</dbReference>